<dbReference type="Gene3D" id="3.30.200.20">
    <property type="entry name" value="Phosphorylase Kinase, domain 1"/>
    <property type="match status" value="1"/>
</dbReference>
<keyword evidence="8" id="KW-0418">Kinase</keyword>
<proteinExistence type="predicted"/>
<sequence>MEDQGDVTDQAVGKLSSSKAQGPKNRCANDDPIVGTQCQSRQNSSTMLNLMDASSFSMPPPNLHSSKVINPNKAIFTIDANTGQIFIVNNKACQLLGYTSQELRNKGFFDLLNGKTESHISSLAEMQIEGDEGRVVLLSGKVIEMKTKSSNKILVSLWIRQISNDARHIAVAEPVERHICHISTDRFGVITSVDATTATIFFYESTESMVGVNITALIPFIKLPDPDSREIPKSLRKQRATGRTTDNVKFPLCLLIALDENAGGTGGYTVFNVTVWVFQNLSGLIVVDDIGNILMCNQPFSLLMFGYGQDKILNMHISAILPNFGKDSREDKSPNVSNTSITSNDWEPDTDPFVLDNDSSLQSCKKKVPPNNEPSSVSDAHLSCNLENSGGLFCDLRQPDDCTIDDILTPVNASNSFPADEFEGGSHSHINEMGLDKAKSVSTETCDASGSNPATRLLSSINGSFVGEAVHADGSVIEVVYSVLLQILPCSNRVYCIWVCRNPSTRLDGEKYNYANLTSTFNSMASTIEQSLGQVIKTTAAQNSSRPNSLSLVSKYEDELYLGDYSKHYTSIRQIGRGAYGYVNMAFRNTDRLLVITKFILKEKLCSQFMVKNRDCKEVPIEIHLLQTLNHKNIVSVLDVFENDLFYQLVMEKHGSGMDLWTFIERRPLMDEKLGSYIFRQVADAVNYLHEQKILHRDIKDENIIIDHNFNIKLIDFGSATFMEEGKFFSTFYGTTEYCSPEVLAGNRYVGPELEIWALGVTLYVLMFFENPFIDVEETLKAEIQIPKAVSEQLSRLLSSMLNKDPKYRCTMLQLITDPWLTQDVNPAAFSFSWIVPCKAHEANPDVYFSGYLYSSTSVLSTISPQESFSHIEESSMGGSDEARLASHRTGGPKLCVIDAKHNKMDTLYAKQFQLNTSVSNHELRATLPDSSHSEIGGSICSSKSENDIFKNKLEPCVSAYNVVSLHDVSTKPKTLDLK</sequence>
<dbReference type="InterPro" id="IPR000014">
    <property type="entry name" value="PAS"/>
</dbReference>
<dbReference type="PROSITE" id="PS50011">
    <property type="entry name" value="PROTEIN_KINASE_DOM"/>
    <property type="match status" value="1"/>
</dbReference>
<dbReference type="SMART" id="SM00220">
    <property type="entry name" value="S_TKc"/>
    <property type="match status" value="1"/>
</dbReference>
<feature type="region of interest" description="Disordered" evidence="4">
    <location>
        <begin position="1"/>
        <end position="38"/>
    </location>
</feature>
<dbReference type="RefSeq" id="XP_016930112.3">
    <property type="nucleotide sequence ID" value="XM_017074623.4"/>
</dbReference>
<evidence type="ECO:0000256" key="1">
    <source>
        <dbReference type="ARBA" id="ARBA00022741"/>
    </source>
</evidence>
<dbReference type="SUPFAM" id="SSF55785">
    <property type="entry name" value="PYP-like sensor domain (PAS domain)"/>
    <property type="match status" value="1"/>
</dbReference>
<dbReference type="InterPro" id="IPR017441">
    <property type="entry name" value="Protein_kinase_ATP_BS"/>
</dbReference>
<dbReference type="PROSITE" id="PS00108">
    <property type="entry name" value="PROTEIN_KINASE_ST"/>
    <property type="match status" value="1"/>
</dbReference>
<dbReference type="GO" id="GO:0045719">
    <property type="term" value="P:negative regulation of glycogen biosynthetic process"/>
    <property type="evidence" value="ECO:0007669"/>
    <property type="project" value="TreeGrafter"/>
</dbReference>
<feature type="compositionally biased region" description="Polar residues" evidence="4">
    <location>
        <begin position="334"/>
        <end position="345"/>
    </location>
</feature>
<dbReference type="Gene3D" id="3.30.450.20">
    <property type="entry name" value="PAS domain"/>
    <property type="match status" value="1"/>
</dbReference>
<protein>
    <submittedName>
        <fullName evidence="8">PAS domain-containing serine/threonine-protein kinase</fullName>
    </submittedName>
</protein>
<evidence type="ECO:0000256" key="2">
    <source>
        <dbReference type="ARBA" id="ARBA00022840"/>
    </source>
</evidence>
<dbReference type="PANTHER" id="PTHR24346:SF51">
    <property type="entry name" value="PAS DOMAIN-CONTAINING SERINE_THREONINE-PROTEIN KINASE"/>
    <property type="match status" value="1"/>
</dbReference>
<dbReference type="NCBIfam" id="TIGR00229">
    <property type="entry name" value="sensory_box"/>
    <property type="match status" value="1"/>
</dbReference>
<accession>A0AB39Z8E9</accession>
<dbReference type="GO" id="GO:0005524">
    <property type="term" value="F:ATP binding"/>
    <property type="evidence" value="ECO:0007669"/>
    <property type="project" value="UniProtKB-UniRule"/>
</dbReference>
<dbReference type="CDD" id="cd00130">
    <property type="entry name" value="PAS"/>
    <property type="match status" value="2"/>
</dbReference>
<evidence type="ECO:0000256" key="4">
    <source>
        <dbReference type="SAM" id="MobiDB-lite"/>
    </source>
</evidence>
<dbReference type="Gene3D" id="1.10.510.10">
    <property type="entry name" value="Transferase(Phosphotransferase) domain 1"/>
    <property type="match status" value="1"/>
</dbReference>
<reference evidence="8" key="1">
    <citation type="submission" date="2025-08" db="UniProtKB">
        <authorList>
            <consortium name="RefSeq"/>
        </authorList>
    </citation>
    <scope>IDENTIFICATION</scope>
</reference>
<keyword evidence="1 3" id="KW-0547">Nucleotide-binding</keyword>
<dbReference type="GO" id="GO:0035556">
    <property type="term" value="P:intracellular signal transduction"/>
    <property type="evidence" value="ECO:0007669"/>
    <property type="project" value="TreeGrafter"/>
</dbReference>
<feature type="region of interest" description="Disordered" evidence="4">
    <location>
        <begin position="328"/>
        <end position="352"/>
    </location>
</feature>
<keyword evidence="7" id="KW-1185">Reference proteome</keyword>
<dbReference type="CDD" id="cd14004">
    <property type="entry name" value="STKc_PASK"/>
    <property type="match status" value="1"/>
</dbReference>
<feature type="domain" description="Protein kinase" evidence="5">
    <location>
        <begin position="569"/>
        <end position="821"/>
    </location>
</feature>
<dbReference type="Proteomes" id="UP001652628">
    <property type="component" value="Chromosome 2R"/>
</dbReference>
<dbReference type="GeneID" id="108009900"/>
<dbReference type="InterPro" id="IPR000719">
    <property type="entry name" value="Prot_kinase_dom"/>
</dbReference>
<dbReference type="InterPro" id="IPR011009">
    <property type="entry name" value="Kinase-like_dom_sf"/>
</dbReference>
<dbReference type="GO" id="GO:0005829">
    <property type="term" value="C:cytosol"/>
    <property type="evidence" value="ECO:0007669"/>
    <property type="project" value="TreeGrafter"/>
</dbReference>
<evidence type="ECO:0000313" key="7">
    <source>
        <dbReference type="Proteomes" id="UP001652628"/>
    </source>
</evidence>
<dbReference type="PANTHER" id="PTHR24346">
    <property type="entry name" value="MAP/MICROTUBULE AFFINITY-REGULATING KINASE"/>
    <property type="match status" value="1"/>
</dbReference>
<feature type="binding site" evidence="3">
    <location>
        <position position="602"/>
    </location>
    <ligand>
        <name>ATP</name>
        <dbReference type="ChEBI" id="CHEBI:30616"/>
    </ligand>
</feature>
<feature type="domain" description="PAS" evidence="6">
    <location>
        <begin position="75"/>
        <end position="131"/>
    </location>
</feature>
<dbReference type="PROSITE" id="PS00107">
    <property type="entry name" value="PROTEIN_KINASE_ATP"/>
    <property type="match status" value="1"/>
</dbReference>
<dbReference type="InterPro" id="IPR035965">
    <property type="entry name" value="PAS-like_dom_sf"/>
</dbReference>
<name>A0AB39Z8E9_DROSZ</name>
<dbReference type="PROSITE" id="PS50112">
    <property type="entry name" value="PAS"/>
    <property type="match status" value="1"/>
</dbReference>
<organism evidence="7 8">
    <name type="scientific">Drosophila suzukii</name>
    <name type="common">Spotted-wing drosophila fruit fly</name>
    <dbReference type="NCBI Taxonomy" id="28584"/>
    <lineage>
        <taxon>Eukaryota</taxon>
        <taxon>Metazoa</taxon>
        <taxon>Ecdysozoa</taxon>
        <taxon>Arthropoda</taxon>
        <taxon>Hexapoda</taxon>
        <taxon>Insecta</taxon>
        <taxon>Pterygota</taxon>
        <taxon>Neoptera</taxon>
        <taxon>Endopterygota</taxon>
        <taxon>Diptera</taxon>
        <taxon>Brachycera</taxon>
        <taxon>Muscomorpha</taxon>
        <taxon>Ephydroidea</taxon>
        <taxon>Drosophilidae</taxon>
        <taxon>Drosophila</taxon>
        <taxon>Sophophora</taxon>
    </lineage>
</organism>
<dbReference type="GO" id="GO:0004674">
    <property type="term" value="F:protein serine/threonine kinase activity"/>
    <property type="evidence" value="ECO:0007669"/>
    <property type="project" value="TreeGrafter"/>
</dbReference>
<dbReference type="Pfam" id="PF13426">
    <property type="entry name" value="PAS_9"/>
    <property type="match status" value="2"/>
</dbReference>
<dbReference type="GO" id="GO:0005634">
    <property type="term" value="C:nucleus"/>
    <property type="evidence" value="ECO:0007669"/>
    <property type="project" value="TreeGrafter"/>
</dbReference>
<dbReference type="InterPro" id="IPR008271">
    <property type="entry name" value="Ser/Thr_kinase_AS"/>
</dbReference>
<keyword evidence="8" id="KW-0808">Transferase</keyword>
<dbReference type="SUPFAM" id="SSF56112">
    <property type="entry name" value="Protein kinase-like (PK-like)"/>
    <property type="match status" value="1"/>
</dbReference>
<evidence type="ECO:0000256" key="3">
    <source>
        <dbReference type="PROSITE-ProRule" id="PRU10141"/>
    </source>
</evidence>
<evidence type="ECO:0000313" key="8">
    <source>
        <dbReference type="RefSeq" id="XP_016930112.3"/>
    </source>
</evidence>
<keyword evidence="2 3" id="KW-0067">ATP-binding</keyword>
<dbReference type="AlphaFoldDB" id="A0AB39Z8E9"/>
<evidence type="ECO:0000259" key="6">
    <source>
        <dbReference type="PROSITE" id="PS50112"/>
    </source>
</evidence>
<gene>
    <name evidence="8" type="primary">Pask</name>
</gene>
<evidence type="ECO:0000259" key="5">
    <source>
        <dbReference type="PROSITE" id="PS50011"/>
    </source>
</evidence>
<dbReference type="Pfam" id="PF00069">
    <property type="entry name" value="Pkinase"/>
    <property type="match status" value="1"/>
</dbReference>